<accession>A0A3M9X0Y7</accession>
<proteinExistence type="predicted"/>
<protein>
    <submittedName>
        <fullName evidence="1">DUF3606 domain-containing protein</fullName>
    </submittedName>
</protein>
<dbReference type="EMBL" id="QKOD01000020">
    <property type="protein sequence ID" value="RNJ41402.1"/>
    <property type="molecule type" value="Genomic_DNA"/>
</dbReference>
<sequence>MADDKSKRDFRDRNQVSADEDYEVQYFAEEAGITPEQVRDLIRKHGNSRETLEREAKALKNR</sequence>
<evidence type="ECO:0000313" key="1">
    <source>
        <dbReference type="EMBL" id="RNJ41402.1"/>
    </source>
</evidence>
<name>A0A3M9X0Y7_9HYPH</name>
<comment type="caution">
    <text evidence="1">The sequence shown here is derived from an EMBL/GenBank/DDBJ whole genome shotgun (WGS) entry which is preliminary data.</text>
</comment>
<dbReference type="InterPro" id="IPR022037">
    <property type="entry name" value="DUF3606"/>
</dbReference>
<gene>
    <name evidence="1" type="ORF">DNR46_34275</name>
</gene>
<reference evidence="1 2" key="1">
    <citation type="journal article" date="2018" name="Mol. Plant Microbe Interact.">
        <title>Taxonomically Different Co-Microsymbionts of a Relict Legume, Oxytropis popoviana, Have Complementary Sets of Symbiotic Genes and Together Increase the Efficiency of Plant Nodulation.</title>
        <authorList>
            <person name="Safronova V."/>
            <person name="Belimov A."/>
            <person name="Sazanova A."/>
            <person name="Chirak E."/>
            <person name="Verkhozina A."/>
            <person name="Kuznetsova I."/>
            <person name="Andronov E."/>
            <person name="Puhalsky J."/>
            <person name="Tikhonovich I."/>
        </authorList>
    </citation>
    <scope>NUCLEOTIDE SEQUENCE [LARGE SCALE GENOMIC DNA]</scope>
    <source>
        <strain evidence="1 2">Opo-235</strain>
    </source>
</reference>
<dbReference type="AlphaFoldDB" id="A0A3M9X0Y7"/>
<dbReference type="RefSeq" id="WP_123170380.1">
    <property type="nucleotide sequence ID" value="NZ_QKOD01000020.1"/>
</dbReference>
<dbReference type="Pfam" id="PF12244">
    <property type="entry name" value="DUF3606"/>
    <property type="match status" value="1"/>
</dbReference>
<organism evidence="1 2">
    <name type="scientific">Mesorhizobium japonicum</name>
    <dbReference type="NCBI Taxonomy" id="2066070"/>
    <lineage>
        <taxon>Bacteria</taxon>
        <taxon>Pseudomonadati</taxon>
        <taxon>Pseudomonadota</taxon>
        <taxon>Alphaproteobacteria</taxon>
        <taxon>Hyphomicrobiales</taxon>
        <taxon>Phyllobacteriaceae</taxon>
        <taxon>Mesorhizobium</taxon>
    </lineage>
</organism>
<evidence type="ECO:0000313" key="2">
    <source>
        <dbReference type="Proteomes" id="UP000275436"/>
    </source>
</evidence>
<dbReference type="Proteomes" id="UP000275436">
    <property type="component" value="Unassembled WGS sequence"/>
</dbReference>